<evidence type="ECO:0000313" key="7">
    <source>
        <dbReference type="EMBL" id="TDL22620.1"/>
    </source>
</evidence>
<dbReference type="InterPro" id="IPR014472">
    <property type="entry name" value="CHOPT"/>
</dbReference>
<dbReference type="PANTHER" id="PTHR10414">
    <property type="entry name" value="ETHANOLAMINEPHOSPHOTRANSFERASE"/>
    <property type="match status" value="1"/>
</dbReference>
<dbReference type="STRING" id="50990.A0A4Y7Q707"/>
<dbReference type="Pfam" id="PF01066">
    <property type="entry name" value="CDP-OH_P_transf"/>
    <property type="match status" value="1"/>
</dbReference>
<feature type="transmembrane region" description="Helical" evidence="6">
    <location>
        <begin position="148"/>
        <end position="165"/>
    </location>
</feature>
<feature type="transmembrane region" description="Helical" evidence="6">
    <location>
        <begin position="261"/>
        <end position="280"/>
    </location>
</feature>
<feature type="transmembrane region" description="Helical" evidence="6">
    <location>
        <begin position="82"/>
        <end position="100"/>
    </location>
</feature>
<dbReference type="OrthoDB" id="196717at2759"/>
<comment type="similarity">
    <text evidence="2 5">Belongs to the CDP-alcohol phosphatidyltransferase class-I family.</text>
</comment>
<feature type="transmembrane region" description="Helical" evidence="6">
    <location>
        <begin position="333"/>
        <end position="352"/>
    </location>
</feature>
<evidence type="ECO:0000256" key="4">
    <source>
        <dbReference type="ARBA" id="ARBA00023136"/>
    </source>
</evidence>
<dbReference type="GO" id="GO:0016780">
    <property type="term" value="F:phosphotransferase activity, for other substituted phosphate groups"/>
    <property type="evidence" value="ECO:0007669"/>
    <property type="project" value="InterPro"/>
</dbReference>
<keyword evidence="4 6" id="KW-0472">Membrane</keyword>
<evidence type="ECO:0000256" key="1">
    <source>
        <dbReference type="ARBA" id="ARBA00004370"/>
    </source>
</evidence>
<dbReference type="PROSITE" id="PS00379">
    <property type="entry name" value="CDP_ALCOHOL_P_TRANSF"/>
    <property type="match status" value="1"/>
</dbReference>
<dbReference type="Gene3D" id="1.20.120.1760">
    <property type="match status" value="1"/>
</dbReference>
<name>A0A4Y7Q707_9AGAM</name>
<evidence type="ECO:0000256" key="2">
    <source>
        <dbReference type="ARBA" id="ARBA00010441"/>
    </source>
</evidence>
<dbReference type="GO" id="GO:0016020">
    <property type="term" value="C:membrane"/>
    <property type="evidence" value="ECO:0007669"/>
    <property type="project" value="UniProtKB-SubCell"/>
</dbReference>
<comment type="subcellular location">
    <subcellularLocation>
        <location evidence="1">Membrane</location>
    </subcellularLocation>
</comment>
<keyword evidence="8" id="KW-1185">Reference proteome</keyword>
<dbReference type="PANTHER" id="PTHR10414:SF77">
    <property type="entry name" value="CDP-ALCOHOL PHOSPHATIDYLTRANSFERASE FAMILY PROTEIN"/>
    <property type="match status" value="1"/>
</dbReference>
<dbReference type="InterPro" id="IPR043130">
    <property type="entry name" value="CDP-OH_PTrfase_TM_dom"/>
</dbReference>
<dbReference type="PIRSF" id="PIRSF015665">
    <property type="entry name" value="CHOPT"/>
    <property type="match status" value="1"/>
</dbReference>
<dbReference type="AlphaFoldDB" id="A0A4Y7Q707"/>
<protein>
    <submittedName>
        <fullName evidence="7">Choline/ethanolaminephosphotransferase</fullName>
    </submittedName>
</protein>
<evidence type="ECO:0000256" key="3">
    <source>
        <dbReference type="ARBA" id="ARBA00022679"/>
    </source>
</evidence>
<feature type="transmembrane region" description="Helical" evidence="6">
    <location>
        <begin position="301"/>
        <end position="321"/>
    </location>
</feature>
<dbReference type="GO" id="GO:0008654">
    <property type="term" value="P:phospholipid biosynthetic process"/>
    <property type="evidence" value="ECO:0007669"/>
    <property type="project" value="InterPro"/>
</dbReference>
<gene>
    <name evidence="7" type="ORF">BD410DRAFT_770184</name>
</gene>
<dbReference type="EMBL" id="ML170174">
    <property type="protein sequence ID" value="TDL22620.1"/>
    <property type="molecule type" value="Genomic_DNA"/>
</dbReference>
<sequence>MSKFLHEPYLSPQALSNLRYYKYSSVDLSPVSKYVMVHWWNAAAKPFPSWMAPNLITLTGFAFILINIATLAAYAPDLIGPGPSWVYLTFSLGLFLYQTFDNVDGRQARKTGTSSALGHIFDHTIDSLNCALGGILQAASLSLGNSPMSVMAMMVSCAAMWFSTWEEYHTGTLFLGYFNGPTEGILIACVIHLISGIYGPKIWLTPIHTLPPFRWAPSSVRLNDCVIYIALFSFAFIHVPGCLMNVHKLRRSKSLRFRLTLIQHIPFLIFSTGVFSWVLSPHSSLLTSTSERSRGLINLKFAILITFSFGKLGPRVILAHLTHSSFPRFNFGAFAPLTIGALYVNLASVIGYKTNAKVEGLILNAGILISMLAFLYWAITLCREFCKTLDIWCLTIKPKPKSATNGIIVKPN</sequence>
<feature type="transmembrane region" description="Helical" evidence="6">
    <location>
        <begin position="55"/>
        <end position="76"/>
    </location>
</feature>
<dbReference type="VEuPathDB" id="FungiDB:BD410DRAFT_770184"/>
<keyword evidence="6" id="KW-0812">Transmembrane</keyword>
<evidence type="ECO:0000256" key="6">
    <source>
        <dbReference type="SAM" id="Phobius"/>
    </source>
</evidence>
<feature type="transmembrane region" description="Helical" evidence="6">
    <location>
        <begin position="361"/>
        <end position="379"/>
    </location>
</feature>
<keyword evidence="3 5" id="KW-0808">Transferase</keyword>
<feature type="transmembrane region" description="Helical" evidence="6">
    <location>
        <begin position="225"/>
        <end position="246"/>
    </location>
</feature>
<evidence type="ECO:0000256" key="5">
    <source>
        <dbReference type="RuleBase" id="RU003750"/>
    </source>
</evidence>
<keyword evidence="6" id="KW-1133">Transmembrane helix</keyword>
<accession>A0A4Y7Q707</accession>
<evidence type="ECO:0000313" key="8">
    <source>
        <dbReference type="Proteomes" id="UP000294933"/>
    </source>
</evidence>
<proteinExistence type="inferred from homology"/>
<dbReference type="InterPro" id="IPR000462">
    <property type="entry name" value="CDP-OH_P_trans"/>
</dbReference>
<dbReference type="Proteomes" id="UP000294933">
    <property type="component" value="Unassembled WGS sequence"/>
</dbReference>
<dbReference type="InterPro" id="IPR048254">
    <property type="entry name" value="CDP_ALCOHOL_P_TRANSF_CS"/>
</dbReference>
<organism evidence="7 8">
    <name type="scientific">Rickenella mellea</name>
    <dbReference type="NCBI Taxonomy" id="50990"/>
    <lineage>
        <taxon>Eukaryota</taxon>
        <taxon>Fungi</taxon>
        <taxon>Dikarya</taxon>
        <taxon>Basidiomycota</taxon>
        <taxon>Agaricomycotina</taxon>
        <taxon>Agaricomycetes</taxon>
        <taxon>Hymenochaetales</taxon>
        <taxon>Rickenellaceae</taxon>
        <taxon>Rickenella</taxon>
    </lineage>
</organism>
<reference evidence="7 8" key="1">
    <citation type="submission" date="2018-06" db="EMBL/GenBank/DDBJ databases">
        <title>A transcriptomic atlas of mushroom development highlights an independent origin of complex multicellularity.</title>
        <authorList>
            <consortium name="DOE Joint Genome Institute"/>
            <person name="Krizsan K."/>
            <person name="Almasi E."/>
            <person name="Merenyi Z."/>
            <person name="Sahu N."/>
            <person name="Viragh M."/>
            <person name="Koszo T."/>
            <person name="Mondo S."/>
            <person name="Kiss B."/>
            <person name="Balint B."/>
            <person name="Kues U."/>
            <person name="Barry K."/>
            <person name="Hegedus J.C."/>
            <person name="Henrissat B."/>
            <person name="Johnson J."/>
            <person name="Lipzen A."/>
            <person name="Ohm R."/>
            <person name="Nagy I."/>
            <person name="Pangilinan J."/>
            <person name="Yan J."/>
            <person name="Xiong Y."/>
            <person name="Grigoriev I.V."/>
            <person name="Hibbett D.S."/>
            <person name="Nagy L.G."/>
        </authorList>
    </citation>
    <scope>NUCLEOTIDE SEQUENCE [LARGE SCALE GENOMIC DNA]</scope>
    <source>
        <strain evidence="7 8">SZMC22713</strain>
    </source>
</reference>